<evidence type="ECO:0000256" key="1">
    <source>
        <dbReference type="SAM" id="MobiDB-lite"/>
    </source>
</evidence>
<accession>A0A0D8ZL34</accession>
<evidence type="ECO:0000256" key="2">
    <source>
        <dbReference type="SAM" id="SignalP"/>
    </source>
</evidence>
<dbReference type="AlphaFoldDB" id="A0A0D8ZL34"/>
<dbReference type="EMBL" id="JYON01000045">
    <property type="protein sequence ID" value="KJH69440.1"/>
    <property type="molecule type" value="Genomic_DNA"/>
</dbReference>
<feature type="signal peptide" evidence="2">
    <location>
        <begin position="1"/>
        <end position="29"/>
    </location>
</feature>
<dbReference type="STRING" id="1618023.UH38_23985"/>
<feature type="chain" id="PRO_5002337266" evidence="2">
    <location>
        <begin position="30"/>
        <end position="93"/>
    </location>
</feature>
<sequence length="93" mass="10275">MNIRSCLALGTIALSMAVLSLASPTQVKAETSNRMAQVRPPLDVQRPNDRPVPPRSDRPVPPRNTRTVPPRSDRPVPPRNTRTVPPRSDRPVP</sequence>
<reference evidence="3 4" key="1">
    <citation type="submission" date="2015-02" db="EMBL/GenBank/DDBJ databases">
        <title>Draft genome of a novel marine cyanobacterium (Chroococcales) isolated from South Atlantic Ocean.</title>
        <authorList>
            <person name="Rigonato J."/>
            <person name="Alvarenga D.O."/>
            <person name="Branco L.H."/>
            <person name="Varani A.M."/>
            <person name="Brandini F.P."/>
            <person name="Fiore M.F."/>
        </authorList>
    </citation>
    <scope>NUCLEOTIDE SEQUENCE [LARGE SCALE GENOMIC DNA]</scope>
    <source>
        <strain evidence="3 4">CENA595</strain>
    </source>
</reference>
<comment type="caution">
    <text evidence="3">The sequence shown here is derived from an EMBL/GenBank/DDBJ whole genome shotgun (WGS) entry which is preliminary data.</text>
</comment>
<keyword evidence="2" id="KW-0732">Signal</keyword>
<dbReference type="Proteomes" id="UP000032452">
    <property type="component" value="Unassembled WGS sequence"/>
</dbReference>
<feature type="non-terminal residue" evidence="3">
    <location>
        <position position="93"/>
    </location>
</feature>
<name>A0A0D8ZL34_9CYAN</name>
<feature type="region of interest" description="Disordered" evidence="1">
    <location>
        <begin position="28"/>
        <end position="93"/>
    </location>
</feature>
<gene>
    <name evidence="3" type="ORF">UH38_23985</name>
</gene>
<protein>
    <submittedName>
        <fullName evidence="3">Uncharacterized protein</fullName>
    </submittedName>
</protein>
<proteinExistence type="predicted"/>
<evidence type="ECO:0000313" key="3">
    <source>
        <dbReference type="EMBL" id="KJH69440.1"/>
    </source>
</evidence>
<evidence type="ECO:0000313" key="4">
    <source>
        <dbReference type="Proteomes" id="UP000032452"/>
    </source>
</evidence>
<keyword evidence="4" id="KW-1185">Reference proteome</keyword>
<organism evidence="3 4">
    <name type="scientific">Aliterella atlantica CENA595</name>
    <dbReference type="NCBI Taxonomy" id="1618023"/>
    <lineage>
        <taxon>Bacteria</taxon>
        <taxon>Bacillati</taxon>
        <taxon>Cyanobacteriota</taxon>
        <taxon>Cyanophyceae</taxon>
        <taxon>Chroococcidiopsidales</taxon>
        <taxon>Aliterellaceae</taxon>
        <taxon>Aliterella</taxon>
    </lineage>
</organism>